<keyword evidence="2" id="KW-1133">Transmembrane helix</keyword>
<dbReference type="Proteomes" id="UP000740605">
    <property type="component" value="Unassembled WGS sequence"/>
</dbReference>
<feature type="transmembrane region" description="Helical" evidence="2">
    <location>
        <begin position="16"/>
        <end position="38"/>
    </location>
</feature>
<feature type="compositionally biased region" description="Low complexity" evidence="1">
    <location>
        <begin position="213"/>
        <end position="269"/>
    </location>
</feature>
<dbReference type="RefSeq" id="WP_215485779.1">
    <property type="nucleotide sequence ID" value="NZ_BAAAPJ010000001.1"/>
</dbReference>
<feature type="transmembrane region" description="Helical" evidence="2">
    <location>
        <begin position="75"/>
        <end position="98"/>
    </location>
</feature>
<dbReference type="EMBL" id="JAFLHG010000001">
    <property type="protein sequence ID" value="MBT8796518.1"/>
    <property type="molecule type" value="Genomic_DNA"/>
</dbReference>
<keyword evidence="2" id="KW-0472">Membrane</keyword>
<comment type="caution">
    <text evidence="3">The sequence shown here is derived from an EMBL/GenBank/DDBJ whole genome shotgun (WGS) entry which is preliminary data.</text>
</comment>
<accession>A0ABS5XTR3</accession>
<feature type="region of interest" description="Disordered" evidence="1">
    <location>
        <begin position="211"/>
        <end position="274"/>
    </location>
</feature>
<feature type="compositionally biased region" description="Pro residues" evidence="1">
    <location>
        <begin position="331"/>
        <end position="341"/>
    </location>
</feature>
<evidence type="ECO:0000313" key="3">
    <source>
        <dbReference type="EMBL" id="MBT8796518.1"/>
    </source>
</evidence>
<feature type="region of interest" description="Disordered" evidence="1">
    <location>
        <begin position="304"/>
        <end position="356"/>
    </location>
</feature>
<name>A0ABS5XTR3_9MICO</name>
<evidence type="ECO:0000256" key="2">
    <source>
        <dbReference type="SAM" id="Phobius"/>
    </source>
</evidence>
<feature type="transmembrane region" description="Helical" evidence="2">
    <location>
        <begin position="175"/>
        <end position="197"/>
    </location>
</feature>
<feature type="transmembrane region" description="Helical" evidence="2">
    <location>
        <begin position="44"/>
        <end position="63"/>
    </location>
</feature>
<reference evidence="3 4" key="1">
    <citation type="submission" date="2021-03" db="EMBL/GenBank/DDBJ databases">
        <title>Microbacterium pauli sp. nov., isolated from microfiltered milk.</title>
        <authorList>
            <person name="Bellassi P."/>
            <person name="Fontana A."/>
            <person name="Callegari M.L."/>
            <person name="Lorenzo M."/>
            <person name="Cappa F."/>
        </authorList>
    </citation>
    <scope>NUCLEOTIDE SEQUENCE [LARGE SCALE GENOMIC DNA]</scope>
    <source>
        <strain evidence="3 4">DSM 18909</strain>
    </source>
</reference>
<evidence type="ECO:0000313" key="4">
    <source>
        <dbReference type="Proteomes" id="UP000740605"/>
    </source>
</evidence>
<keyword evidence="4" id="KW-1185">Reference proteome</keyword>
<sequence length="356" mass="38169">MSHPITSPQSSKILRASLWVAIGALIAAALVCVVWVLIGDDNGIIGKAFLTIVLLAAFAAVAIAESHLASHRPAWLALTSMVSWVIILLIGAFLIWMPLSSSFGIGAERFFRFVLIVLIIQGALLHVRLFVIASARHQTTFTTVVTYVTIGLVGILAVMLVLPLVTQEVVDYRPLYWRVVVALAILAAVGTALVPLVNALMAPKRPRAHALAPYGQQPSGQQPYGQQPYGQQPYGQQPYGQQPYGQQPYGQQPSGQQPTALPLAPQAAPLPWPTFADGVTPLPVLPDGTPDWNAYYTGYPTMGYPAAPAPSSQTPTEPSGDPEAAAWYQGYPPPPPVPPHHAAPQQHQQHPQNPQG</sequence>
<keyword evidence="2" id="KW-0812">Transmembrane</keyword>
<organism evidence="3 4">
    <name type="scientific">Microbacterium flavum</name>
    <dbReference type="NCBI Taxonomy" id="415216"/>
    <lineage>
        <taxon>Bacteria</taxon>
        <taxon>Bacillati</taxon>
        <taxon>Actinomycetota</taxon>
        <taxon>Actinomycetes</taxon>
        <taxon>Micrococcales</taxon>
        <taxon>Microbacteriaceae</taxon>
        <taxon>Microbacterium</taxon>
    </lineage>
</organism>
<feature type="transmembrane region" description="Helical" evidence="2">
    <location>
        <begin position="110"/>
        <end position="132"/>
    </location>
</feature>
<feature type="compositionally biased region" description="Low complexity" evidence="1">
    <location>
        <begin position="342"/>
        <end position="356"/>
    </location>
</feature>
<feature type="transmembrane region" description="Helical" evidence="2">
    <location>
        <begin position="144"/>
        <end position="163"/>
    </location>
</feature>
<protein>
    <submittedName>
        <fullName evidence="3">Uncharacterized protein</fullName>
    </submittedName>
</protein>
<feature type="compositionally biased region" description="Low complexity" evidence="1">
    <location>
        <begin position="305"/>
        <end position="319"/>
    </location>
</feature>
<evidence type="ECO:0000256" key="1">
    <source>
        <dbReference type="SAM" id="MobiDB-lite"/>
    </source>
</evidence>
<proteinExistence type="predicted"/>
<gene>
    <name evidence="3" type="ORF">J0P97_00310</name>
</gene>